<comment type="similarity">
    <text evidence="2">Belongs to the peptidase S54 family.</text>
</comment>
<dbReference type="InterPro" id="IPR035952">
    <property type="entry name" value="Rhomboid-like_sf"/>
</dbReference>
<keyword evidence="5 7" id="KW-1133">Transmembrane helix</keyword>
<evidence type="ECO:0000259" key="8">
    <source>
        <dbReference type="Pfam" id="PF01694"/>
    </source>
</evidence>
<evidence type="ECO:0000256" key="5">
    <source>
        <dbReference type="ARBA" id="ARBA00022989"/>
    </source>
</evidence>
<dbReference type="GO" id="GO:0016020">
    <property type="term" value="C:membrane"/>
    <property type="evidence" value="ECO:0007669"/>
    <property type="project" value="UniProtKB-SubCell"/>
</dbReference>
<keyword evidence="9" id="KW-0645">Protease</keyword>
<gene>
    <name evidence="9" type="ORF">RFH47_10165</name>
</gene>
<dbReference type="InterPro" id="IPR050925">
    <property type="entry name" value="Rhomboid_protease_S54"/>
</dbReference>
<feature type="transmembrane region" description="Helical" evidence="7">
    <location>
        <begin position="176"/>
        <end position="193"/>
    </location>
</feature>
<feature type="transmembrane region" description="Helical" evidence="7">
    <location>
        <begin position="199"/>
        <end position="216"/>
    </location>
</feature>
<proteinExistence type="inferred from homology"/>
<organism evidence="9 10">
    <name type="scientific">Acinetobacter rudis</name>
    <dbReference type="NCBI Taxonomy" id="632955"/>
    <lineage>
        <taxon>Bacteria</taxon>
        <taxon>Pseudomonadati</taxon>
        <taxon>Pseudomonadota</taxon>
        <taxon>Gammaproteobacteria</taxon>
        <taxon>Moraxellales</taxon>
        <taxon>Moraxellaceae</taxon>
        <taxon>Acinetobacter</taxon>
    </lineage>
</organism>
<dbReference type="PANTHER" id="PTHR43731:SF14">
    <property type="entry name" value="PRESENILIN-ASSOCIATED RHOMBOID-LIKE PROTEIN, MITOCHONDRIAL"/>
    <property type="match status" value="1"/>
</dbReference>
<comment type="subcellular location">
    <subcellularLocation>
        <location evidence="1">Membrane</location>
        <topology evidence="1">Multi-pass membrane protein</topology>
    </subcellularLocation>
</comment>
<comment type="caution">
    <text evidence="9">The sequence shown here is derived from an EMBL/GenBank/DDBJ whole genome shotgun (WGS) entry which is preliminary data.</text>
</comment>
<evidence type="ECO:0000256" key="6">
    <source>
        <dbReference type="ARBA" id="ARBA00023136"/>
    </source>
</evidence>
<dbReference type="Gene3D" id="1.20.1540.10">
    <property type="entry name" value="Rhomboid-like"/>
    <property type="match status" value="1"/>
</dbReference>
<feature type="transmembrane region" description="Helical" evidence="7">
    <location>
        <begin position="223"/>
        <end position="244"/>
    </location>
</feature>
<feature type="transmembrane region" description="Helical" evidence="7">
    <location>
        <begin position="140"/>
        <end position="164"/>
    </location>
</feature>
<keyword evidence="3 7" id="KW-0812">Transmembrane</keyword>
<protein>
    <submittedName>
        <fullName evidence="9">Rhomboid family intramembrane serine protease</fullName>
        <ecNumber evidence="9">3.4.21.-</ecNumber>
    </submittedName>
</protein>
<feature type="transmembrane region" description="Helical" evidence="7">
    <location>
        <begin position="100"/>
        <end position="120"/>
    </location>
</feature>
<dbReference type="EMBL" id="JAVIDL010000017">
    <property type="protein sequence ID" value="MDQ8936094.1"/>
    <property type="molecule type" value="Genomic_DNA"/>
</dbReference>
<evidence type="ECO:0000256" key="1">
    <source>
        <dbReference type="ARBA" id="ARBA00004141"/>
    </source>
</evidence>
<evidence type="ECO:0000313" key="9">
    <source>
        <dbReference type="EMBL" id="MDQ8936094.1"/>
    </source>
</evidence>
<dbReference type="GO" id="GO:0004252">
    <property type="term" value="F:serine-type endopeptidase activity"/>
    <property type="evidence" value="ECO:0007669"/>
    <property type="project" value="InterPro"/>
</dbReference>
<dbReference type="Proteomes" id="UP001243844">
    <property type="component" value="Unassembled WGS sequence"/>
</dbReference>
<evidence type="ECO:0000256" key="2">
    <source>
        <dbReference type="ARBA" id="ARBA00009045"/>
    </source>
</evidence>
<dbReference type="EC" id="3.4.21.-" evidence="9"/>
<evidence type="ECO:0000313" key="10">
    <source>
        <dbReference type="Proteomes" id="UP001243844"/>
    </source>
</evidence>
<dbReference type="RefSeq" id="WP_308975383.1">
    <property type="nucleotide sequence ID" value="NZ_JAVIDL010000017.1"/>
</dbReference>
<evidence type="ECO:0000256" key="7">
    <source>
        <dbReference type="SAM" id="Phobius"/>
    </source>
</evidence>
<dbReference type="Pfam" id="PF01694">
    <property type="entry name" value="Rhomboid"/>
    <property type="match status" value="1"/>
</dbReference>
<name>A0AAW8J8L6_9GAMM</name>
<feature type="domain" description="Peptidase S54 rhomboid" evidence="8">
    <location>
        <begin position="62"/>
        <end position="211"/>
    </location>
</feature>
<dbReference type="GO" id="GO:0006508">
    <property type="term" value="P:proteolysis"/>
    <property type="evidence" value="ECO:0007669"/>
    <property type="project" value="UniProtKB-KW"/>
</dbReference>
<evidence type="ECO:0000256" key="3">
    <source>
        <dbReference type="ARBA" id="ARBA00022692"/>
    </source>
</evidence>
<feature type="transmembrane region" description="Helical" evidence="7">
    <location>
        <begin position="14"/>
        <end position="34"/>
    </location>
</feature>
<dbReference type="InterPro" id="IPR022764">
    <property type="entry name" value="Peptidase_S54_rhomboid_dom"/>
</dbReference>
<reference evidence="9" key="1">
    <citation type="submission" date="2023-08" db="EMBL/GenBank/DDBJ databases">
        <title>Emergence of clinically-relevant ST2 carbapenem-resistant Acinetobacter baumannii strains in hospital sewages in Zhejiang, East of China.</title>
        <authorList>
            <person name="Kaichao C."/>
            <person name="Zhang R."/>
        </authorList>
    </citation>
    <scope>NUCLEOTIDE SEQUENCE</scope>
    <source>
        <strain evidence="9">M-RB-37</strain>
    </source>
</reference>
<sequence>MAETYYVQPVKPPLAKVTLTLMAINIILFVWQILTGVDANSPSTADAIRWGADYAPLTYLQEPFRLFSSMFFHFGFPHLMFNMWALYVFGNLAEHTFGRFYFLCLYLLAGIMGSLFSGYIDIYNSIEMLKHFDPDLFPRVSAGASGAVMGIGGALTALSFFPRLARQQLALDKKSLLLIMGINLAFGFFTSGINNAAHIGGMLMGAILAIAWYAIEHFKLNKLFLVILLIIAAAICYAFFLYSLSLVQNIAPFWHELMTVMLNKIGLLS</sequence>
<accession>A0AAW8J8L6</accession>
<dbReference type="PANTHER" id="PTHR43731">
    <property type="entry name" value="RHOMBOID PROTEASE"/>
    <property type="match status" value="1"/>
</dbReference>
<dbReference type="AlphaFoldDB" id="A0AAW8J8L6"/>
<feature type="transmembrane region" description="Helical" evidence="7">
    <location>
        <begin position="66"/>
        <end position="88"/>
    </location>
</feature>
<evidence type="ECO:0000256" key="4">
    <source>
        <dbReference type="ARBA" id="ARBA00022801"/>
    </source>
</evidence>
<keyword evidence="6 7" id="KW-0472">Membrane</keyword>
<dbReference type="SUPFAM" id="SSF144091">
    <property type="entry name" value="Rhomboid-like"/>
    <property type="match status" value="1"/>
</dbReference>
<keyword evidence="4 9" id="KW-0378">Hydrolase</keyword>